<accession>A0A5P8JX67</accession>
<organism evidence="2 3">
    <name type="scientific">Streptomyces phaeolivaceus</name>
    <dbReference type="NCBI Taxonomy" id="2653200"/>
    <lineage>
        <taxon>Bacteria</taxon>
        <taxon>Bacillati</taxon>
        <taxon>Actinomycetota</taxon>
        <taxon>Actinomycetes</taxon>
        <taxon>Kitasatosporales</taxon>
        <taxon>Streptomycetaceae</taxon>
        <taxon>Streptomyces</taxon>
    </lineage>
</organism>
<reference evidence="2 3" key="1">
    <citation type="submission" date="2019-10" db="EMBL/GenBank/DDBJ databases">
        <title>Streptomyces sp. strain GY16 isolated from leaves of Broussonetia papyrifera.</title>
        <authorList>
            <person name="Mo P."/>
        </authorList>
    </citation>
    <scope>NUCLEOTIDE SEQUENCE [LARGE SCALE GENOMIC DNA]</scope>
    <source>
        <strain evidence="2 3">GY16</strain>
    </source>
</reference>
<keyword evidence="3" id="KW-1185">Reference proteome</keyword>
<dbReference type="Gene3D" id="3.90.180.10">
    <property type="entry name" value="Medium-chain alcohol dehydrogenases, catalytic domain"/>
    <property type="match status" value="1"/>
</dbReference>
<evidence type="ECO:0000313" key="3">
    <source>
        <dbReference type="Proteomes" id="UP000327294"/>
    </source>
</evidence>
<protein>
    <submittedName>
        <fullName evidence="2">Zinc-binding alcohol dehydrogenase family protein</fullName>
    </submittedName>
</protein>
<name>A0A5P8JX67_9ACTN</name>
<dbReference type="RefSeq" id="WP_152167167.1">
    <property type="nucleotide sequence ID" value="NZ_CP045096.1"/>
</dbReference>
<dbReference type="Pfam" id="PF00107">
    <property type="entry name" value="ADH_zinc_N"/>
    <property type="match status" value="1"/>
</dbReference>
<evidence type="ECO:0000259" key="1">
    <source>
        <dbReference type="SMART" id="SM00829"/>
    </source>
</evidence>
<dbReference type="KEGG" id="sphv:F9278_04910"/>
<dbReference type="AlphaFoldDB" id="A0A5P8JX67"/>
<dbReference type="SUPFAM" id="SSF51735">
    <property type="entry name" value="NAD(P)-binding Rossmann-fold domains"/>
    <property type="match status" value="1"/>
</dbReference>
<dbReference type="InterPro" id="IPR011032">
    <property type="entry name" value="GroES-like_sf"/>
</dbReference>
<dbReference type="PANTHER" id="PTHR43677:SF11">
    <property type="entry name" value="ZINC-CONTAINING ALCOHOL DEHYDROGENASE"/>
    <property type="match status" value="1"/>
</dbReference>
<dbReference type="InterPro" id="IPR036291">
    <property type="entry name" value="NAD(P)-bd_dom_sf"/>
</dbReference>
<dbReference type="PANTHER" id="PTHR43677">
    <property type="entry name" value="SHORT-CHAIN DEHYDROGENASE/REDUCTASE"/>
    <property type="match status" value="1"/>
</dbReference>
<dbReference type="SUPFAM" id="SSF50129">
    <property type="entry name" value="GroES-like"/>
    <property type="match status" value="1"/>
</dbReference>
<dbReference type="Proteomes" id="UP000327294">
    <property type="component" value="Chromosome"/>
</dbReference>
<proteinExistence type="predicted"/>
<gene>
    <name evidence="2" type="ORF">F9278_04910</name>
</gene>
<dbReference type="InterPro" id="IPR020843">
    <property type="entry name" value="ER"/>
</dbReference>
<dbReference type="SMART" id="SM00829">
    <property type="entry name" value="PKS_ER"/>
    <property type="match status" value="1"/>
</dbReference>
<dbReference type="InterPro" id="IPR013149">
    <property type="entry name" value="ADH-like_C"/>
</dbReference>
<sequence>MGVTSPGAAPGITVRAGVLEEYRTAPVVRSRALPPTPPGHTLIRTLAAPISRLDLLCASGRAYLGAPALPYVPGVQGVGAVVGPAGDAGGLVWFRTWAGMAPGDGALSEVVAVPDEDVFPVVNDVDPGLLAALGLSAVAALMAMTWTGGLVAGESVLVLGGGGVVGQSAIQLARARGVKRVVALCRSDRSMAAARSLGADCVQMRDDESPAELAARINELSSDPFDLVLDGLWGEPAAAAMLCLRPRGRLVNLGATAGDQAVFASSVVRGGARQILGYSNNDLSREQLLAALDEIGELAAAGRLEVAFERVPLDRLPEAWSAQKTGTASARQVVTFGP</sequence>
<dbReference type="InterPro" id="IPR051397">
    <property type="entry name" value="Zn-ADH-like_protein"/>
</dbReference>
<dbReference type="GO" id="GO:0016491">
    <property type="term" value="F:oxidoreductase activity"/>
    <property type="evidence" value="ECO:0007669"/>
    <property type="project" value="InterPro"/>
</dbReference>
<dbReference type="EMBL" id="CP045096">
    <property type="protein sequence ID" value="QFQ95635.1"/>
    <property type="molecule type" value="Genomic_DNA"/>
</dbReference>
<dbReference type="Gene3D" id="3.40.50.720">
    <property type="entry name" value="NAD(P)-binding Rossmann-like Domain"/>
    <property type="match status" value="1"/>
</dbReference>
<evidence type="ECO:0000313" key="2">
    <source>
        <dbReference type="EMBL" id="QFQ95635.1"/>
    </source>
</evidence>
<feature type="domain" description="Enoyl reductase (ER)" evidence="1">
    <location>
        <begin position="17"/>
        <end position="334"/>
    </location>
</feature>